<dbReference type="EMBL" id="LGTE01000019">
    <property type="protein sequence ID" value="KNZ68957.1"/>
    <property type="molecule type" value="Genomic_DNA"/>
</dbReference>
<feature type="compositionally biased region" description="Basic and acidic residues" evidence="4">
    <location>
        <begin position="107"/>
        <end position="124"/>
    </location>
</feature>
<organism evidence="6 7">
    <name type="scientific">Thermincola ferriacetica</name>
    <dbReference type="NCBI Taxonomy" id="281456"/>
    <lineage>
        <taxon>Bacteria</taxon>
        <taxon>Bacillati</taxon>
        <taxon>Bacillota</taxon>
        <taxon>Clostridia</taxon>
        <taxon>Eubacteriales</taxon>
        <taxon>Thermincolaceae</taxon>
        <taxon>Thermincola</taxon>
    </lineage>
</organism>
<dbReference type="PANTHER" id="PTHR33941">
    <property type="entry name" value="PROPANEDIOL UTILIZATION PROTEIN PDUA"/>
    <property type="match status" value="1"/>
</dbReference>
<evidence type="ECO:0000256" key="4">
    <source>
        <dbReference type="SAM" id="MobiDB-lite"/>
    </source>
</evidence>
<evidence type="ECO:0000313" key="7">
    <source>
        <dbReference type="Proteomes" id="UP000037175"/>
    </source>
</evidence>
<sequence length="207" mass="21142">MIRQALGLIEAVGMPAAIAAADAAAKAANIRLLGYELTKGGGLVTVKLEGDVAAVKAAVEAGAAEARRVHDVRSVHVIPRPAGDTGKMVLAEGALREATAESETVDTETKDPIKRETGAREPEVRQTGNVEGNAIKANANPTGSEENDSGTNATTAPGGPGEKGVKTTETTRASIPDKTGTGEETGGRDEPDDGPKNRGAKKKNKKG</sequence>
<feature type="compositionally biased region" description="Basic residues" evidence="4">
    <location>
        <begin position="198"/>
        <end position="207"/>
    </location>
</feature>
<keyword evidence="2" id="KW-1283">Bacterial microcompartment</keyword>
<dbReference type="PROSITE" id="PS51930">
    <property type="entry name" value="BMC_2"/>
    <property type="match status" value="1"/>
</dbReference>
<name>A0A0L6W064_9FIRM</name>
<feature type="compositionally biased region" description="Basic and acidic residues" evidence="4">
    <location>
        <begin position="185"/>
        <end position="196"/>
    </location>
</feature>
<feature type="domain" description="BMC" evidence="5">
    <location>
        <begin position="5"/>
        <end position="90"/>
    </location>
</feature>
<comment type="similarity">
    <text evidence="3">Belongs to the bacterial microcompartments protein family.</text>
</comment>
<comment type="subcellular location">
    <subcellularLocation>
        <location evidence="1">Bacterial microcompartment</location>
    </subcellularLocation>
</comment>
<dbReference type="RefSeq" id="WP_152909046.1">
    <property type="nucleotide sequence ID" value="NZ_LGTE01000019.1"/>
</dbReference>
<accession>A0A0L6W064</accession>
<comment type="caution">
    <text evidence="6">The sequence shown here is derived from an EMBL/GenBank/DDBJ whole genome shotgun (WGS) entry which is preliminary data.</text>
</comment>
<evidence type="ECO:0000313" key="6">
    <source>
        <dbReference type="EMBL" id="KNZ68957.1"/>
    </source>
</evidence>
<protein>
    <submittedName>
        <fullName evidence="6">Microcompartments protein</fullName>
    </submittedName>
</protein>
<dbReference type="SMART" id="SM00877">
    <property type="entry name" value="BMC"/>
    <property type="match status" value="1"/>
</dbReference>
<gene>
    <name evidence="6" type="ORF">Tfer_2446</name>
</gene>
<dbReference type="InterPro" id="IPR044872">
    <property type="entry name" value="CcmK/CsoS1_BMC"/>
</dbReference>
<evidence type="ECO:0000256" key="1">
    <source>
        <dbReference type="ARBA" id="ARBA00024322"/>
    </source>
</evidence>
<dbReference type="Gene3D" id="3.30.70.1710">
    <property type="match status" value="1"/>
</dbReference>
<feature type="region of interest" description="Disordered" evidence="4">
    <location>
        <begin position="96"/>
        <end position="207"/>
    </location>
</feature>
<evidence type="ECO:0000256" key="2">
    <source>
        <dbReference type="ARBA" id="ARBA00024446"/>
    </source>
</evidence>
<evidence type="ECO:0000256" key="3">
    <source>
        <dbReference type="PROSITE-ProRule" id="PRU01278"/>
    </source>
</evidence>
<dbReference type="Pfam" id="PF00936">
    <property type="entry name" value="BMC"/>
    <property type="match status" value="1"/>
</dbReference>
<reference evidence="7" key="1">
    <citation type="submission" date="2015-07" db="EMBL/GenBank/DDBJ databases">
        <title>Complete Genome of Thermincola ferriacetica strain Z-0001T.</title>
        <authorList>
            <person name="Lusk B."/>
            <person name="Badalamenti J.P."/>
            <person name="Parameswaran P."/>
            <person name="Bond D.R."/>
            <person name="Torres C.I."/>
        </authorList>
    </citation>
    <scope>NUCLEOTIDE SEQUENCE [LARGE SCALE GENOMIC DNA]</scope>
    <source>
        <strain evidence="7">Z-0001</strain>
    </source>
</reference>
<dbReference type="PATRIC" id="fig|281456.6.peg.2593"/>
<dbReference type="CDD" id="cd07045">
    <property type="entry name" value="BMC_CcmK_like"/>
    <property type="match status" value="1"/>
</dbReference>
<evidence type="ECO:0000259" key="5">
    <source>
        <dbReference type="PROSITE" id="PS51930"/>
    </source>
</evidence>
<dbReference type="PANTHER" id="PTHR33941:SF11">
    <property type="entry name" value="BACTERIAL MICROCOMPARTMENT SHELL PROTEIN PDUJ"/>
    <property type="match status" value="1"/>
</dbReference>
<dbReference type="InterPro" id="IPR037233">
    <property type="entry name" value="CcmK-like_sf"/>
</dbReference>
<dbReference type="InterPro" id="IPR000249">
    <property type="entry name" value="BMC_dom"/>
</dbReference>
<dbReference type="Proteomes" id="UP000037175">
    <property type="component" value="Unassembled WGS sequence"/>
</dbReference>
<dbReference type="SUPFAM" id="SSF143414">
    <property type="entry name" value="CcmK-like"/>
    <property type="match status" value="1"/>
</dbReference>
<keyword evidence="7" id="KW-1185">Reference proteome</keyword>
<dbReference type="AlphaFoldDB" id="A0A0L6W064"/>
<dbReference type="InterPro" id="IPR050575">
    <property type="entry name" value="BMC_shell"/>
</dbReference>
<proteinExistence type="inferred from homology"/>
<dbReference type="GO" id="GO:0031469">
    <property type="term" value="C:bacterial microcompartment"/>
    <property type="evidence" value="ECO:0007669"/>
    <property type="project" value="UniProtKB-SubCell"/>
</dbReference>